<accession>A0A2J8WNS4</accession>
<reference evidence="2" key="1">
    <citation type="submission" date="2017-12" db="EMBL/GenBank/DDBJ databases">
        <title>High-resolution comparative analysis of great ape genomes.</title>
        <authorList>
            <person name="Pollen A."/>
            <person name="Hastie A."/>
            <person name="Hormozdiari F."/>
            <person name="Dougherty M."/>
            <person name="Liu R."/>
            <person name="Chaisson M."/>
            <person name="Hoppe E."/>
            <person name="Hill C."/>
            <person name="Pang A."/>
            <person name="Hillier L."/>
            <person name="Baker C."/>
            <person name="Armstrong J."/>
            <person name="Shendure J."/>
            <person name="Paten B."/>
            <person name="Wilson R."/>
            <person name="Chao H."/>
            <person name="Schneider V."/>
            <person name="Ventura M."/>
            <person name="Kronenberg Z."/>
            <person name="Murali S."/>
            <person name="Gordon D."/>
            <person name="Cantsilieris S."/>
            <person name="Munson K."/>
            <person name="Nelson B."/>
            <person name="Raja A."/>
            <person name="Underwood J."/>
            <person name="Diekhans M."/>
            <person name="Fiddes I."/>
            <person name="Haussler D."/>
            <person name="Eichler E."/>
        </authorList>
    </citation>
    <scope>NUCLEOTIDE SEQUENCE [LARGE SCALE GENOMIC DNA]</scope>
    <source>
        <strain evidence="2">Susie</strain>
    </source>
</reference>
<sequence length="68" mass="7558">MQFRGSPKRLLVTEETVLRTQRSRMQPTGCGRTAAAQHMEPHEHDLAKEAPILPVKKMESCSVTQAGV</sequence>
<dbReference type="AlphaFoldDB" id="A0A2J8WNS4"/>
<evidence type="ECO:0000256" key="1">
    <source>
        <dbReference type="SAM" id="MobiDB-lite"/>
    </source>
</evidence>
<proteinExistence type="predicted"/>
<gene>
    <name evidence="2" type="ORF">CR201_G0008907</name>
</gene>
<evidence type="ECO:0000313" key="2">
    <source>
        <dbReference type="EMBL" id="PNJ71425.1"/>
    </source>
</evidence>
<feature type="region of interest" description="Disordered" evidence="1">
    <location>
        <begin position="22"/>
        <end position="41"/>
    </location>
</feature>
<comment type="caution">
    <text evidence="2">The sequence shown here is derived from an EMBL/GenBank/DDBJ whole genome shotgun (WGS) entry which is preliminary data.</text>
</comment>
<organism evidence="2">
    <name type="scientific">Pongo abelii</name>
    <name type="common">Sumatran orangutan</name>
    <name type="synonym">Pongo pygmaeus abelii</name>
    <dbReference type="NCBI Taxonomy" id="9601"/>
    <lineage>
        <taxon>Eukaryota</taxon>
        <taxon>Metazoa</taxon>
        <taxon>Chordata</taxon>
        <taxon>Craniata</taxon>
        <taxon>Vertebrata</taxon>
        <taxon>Euteleostomi</taxon>
        <taxon>Mammalia</taxon>
        <taxon>Eutheria</taxon>
        <taxon>Euarchontoglires</taxon>
        <taxon>Primates</taxon>
        <taxon>Haplorrhini</taxon>
        <taxon>Catarrhini</taxon>
        <taxon>Hominidae</taxon>
        <taxon>Pongo</taxon>
    </lineage>
</organism>
<name>A0A2J8WNS4_PONAB</name>
<protein>
    <submittedName>
        <fullName evidence="2">FAM120AOS isoform 4</fullName>
    </submittedName>
</protein>
<dbReference type="EMBL" id="NDHI03003383">
    <property type="protein sequence ID" value="PNJ71425.1"/>
    <property type="molecule type" value="Genomic_DNA"/>
</dbReference>